<protein>
    <submittedName>
        <fullName evidence="1">Uncharacterized protein</fullName>
    </submittedName>
</protein>
<name>X6LDF0_RETFI</name>
<keyword evidence="2" id="KW-1185">Reference proteome</keyword>
<reference evidence="1 2" key="1">
    <citation type="journal article" date="2013" name="Curr. Biol.">
        <title>The Genome of the Foraminiferan Reticulomyxa filosa.</title>
        <authorList>
            <person name="Glockner G."/>
            <person name="Hulsmann N."/>
            <person name="Schleicher M."/>
            <person name="Noegel A.A."/>
            <person name="Eichinger L."/>
            <person name="Gallinger C."/>
            <person name="Pawlowski J."/>
            <person name="Sierra R."/>
            <person name="Euteneuer U."/>
            <person name="Pillet L."/>
            <person name="Moustafa A."/>
            <person name="Platzer M."/>
            <person name="Groth M."/>
            <person name="Szafranski K."/>
            <person name="Schliwa M."/>
        </authorList>
    </citation>
    <scope>NUCLEOTIDE SEQUENCE [LARGE SCALE GENOMIC DNA]</scope>
</reference>
<sequence length="315" mass="35638">DNPFLDNSLLKKIQQGIQEDEEKIQELKVSKEKPALTTNYRPSFYSGTFGVYGFHKNGAVKVIGEGGGIKMIEFMKTHTLKRPNYSQLTNSIPEIKSKPKEEQLELFASMYKNALFANQPKRPKLGGWTVLSIKNYKKTANAKVCSPEELGFSVIEPKYYGDPEYERSLVKKVRDGSIIIKSCTGNSGSFYVIIELENSSDEDITIEMQRGQVFEQNRFREVQNLAVKGFYKRGETSSPSQSIPEAPINVNKILLLEVPKKSSKIFELECFCIDNHYSCPEGEDMNVAPLICVAAQDNDDQGDVWNETNKNDIYD</sequence>
<evidence type="ECO:0000313" key="1">
    <source>
        <dbReference type="EMBL" id="ETO00023.1"/>
    </source>
</evidence>
<dbReference type="Proteomes" id="UP000023152">
    <property type="component" value="Unassembled WGS sequence"/>
</dbReference>
<gene>
    <name evidence="1" type="ORF">RFI_37436</name>
</gene>
<organism evidence="1 2">
    <name type="scientific">Reticulomyxa filosa</name>
    <dbReference type="NCBI Taxonomy" id="46433"/>
    <lineage>
        <taxon>Eukaryota</taxon>
        <taxon>Sar</taxon>
        <taxon>Rhizaria</taxon>
        <taxon>Retaria</taxon>
        <taxon>Foraminifera</taxon>
        <taxon>Monothalamids</taxon>
        <taxon>Reticulomyxidae</taxon>
        <taxon>Reticulomyxa</taxon>
    </lineage>
</organism>
<evidence type="ECO:0000313" key="2">
    <source>
        <dbReference type="Proteomes" id="UP000023152"/>
    </source>
</evidence>
<comment type="caution">
    <text evidence="1">The sequence shown here is derived from an EMBL/GenBank/DDBJ whole genome shotgun (WGS) entry which is preliminary data.</text>
</comment>
<dbReference type="EMBL" id="ASPP01042223">
    <property type="protein sequence ID" value="ETO00023.1"/>
    <property type="molecule type" value="Genomic_DNA"/>
</dbReference>
<dbReference type="AlphaFoldDB" id="X6LDF0"/>
<accession>X6LDF0</accession>
<feature type="non-terminal residue" evidence="1">
    <location>
        <position position="1"/>
    </location>
</feature>
<proteinExistence type="predicted"/>